<organism evidence="2 3">
    <name type="scientific">Xenorhabdus miraniensis</name>
    <dbReference type="NCBI Taxonomy" id="351674"/>
    <lineage>
        <taxon>Bacteria</taxon>
        <taxon>Pseudomonadati</taxon>
        <taxon>Pseudomonadota</taxon>
        <taxon>Gammaproteobacteria</taxon>
        <taxon>Enterobacterales</taxon>
        <taxon>Morganellaceae</taxon>
        <taxon>Xenorhabdus</taxon>
    </lineage>
</organism>
<feature type="region of interest" description="Disordered" evidence="1">
    <location>
        <begin position="55"/>
        <end position="114"/>
    </location>
</feature>
<evidence type="ECO:0000313" key="2">
    <source>
        <dbReference type="EMBL" id="PHM46917.1"/>
    </source>
</evidence>
<dbReference type="EMBL" id="NITZ01000026">
    <property type="protein sequence ID" value="PHM46917.1"/>
    <property type="molecule type" value="Genomic_DNA"/>
</dbReference>
<dbReference type="AlphaFoldDB" id="A0A2D0JKV7"/>
<name>A0A2D0JKV7_9GAMM</name>
<keyword evidence="3" id="KW-1185">Reference proteome</keyword>
<dbReference type="RefSeq" id="WP_099115679.1">
    <property type="nucleotide sequence ID" value="NZ_CAWNQI010000058.1"/>
</dbReference>
<reference evidence="2 3" key="1">
    <citation type="journal article" date="2017" name="Nat. Microbiol.">
        <title>Natural product diversity associated with the nematode symbionts Photorhabdus and Xenorhabdus.</title>
        <authorList>
            <person name="Tobias N.J."/>
            <person name="Wolff H."/>
            <person name="Djahanschiri B."/>
            <person name="Grundmann F."/>
            <person name="Kronenwerth M."/>
            <person name="Shi Y.M."/>
            <person name="Simonyi S."/>
            <person name="Grun P."/>
            <person name="Shapiro-Ilan D."/>
            <person name="Pidot S.J."/>
            <person name="Stinear T.P."/>
            <person name="Ebersberger I."/>
            <person name="Bode H.B."/>
        </authorList>
    </citation>
    <scope>NUCLEOTIDE SEQUENCE [LARGE SCALE GENOMIC DNA]</scope>
    <source>
        <strain evidence="2 3">DSM 17902</strain>
    </source>
</reference>
<accession>A0A2D0JKV7</accession>
<protein>
    <submittedName>
        <fullName evidence="2">Uncharacterized protein</fullName>
    </submittedName>
</protein>
<feature type="compositionally biased region" description="Basic and acidic residues" evidence="1">
    <location>
        <begin position="58"/>
        <end position="76"/>
    </location>
</feature>
<gene>
    <name evidence="2" type="ORF">Xmir_03796</name>
</gene>
<dbReference type="Proteomes" id="UP000221980">
    <property type="component" value="Unassembled WGS sequence"/>
</dbReference>
<evidence type="ECO:0000313" key="3">
    <source>
        <dbReference type="Proteomes" id="UP000221980"/>
    </source>
</evidence>
<comment type="caution">
    <text evidence="2">The sequence shown here is derived from an EMBL/GenBank/DDBJ whole genome shotgun (WGS) entry which is preliminary data.</text>
</comment>
<proteinExistence type="predicted"/>
<sequence length="146" mass="16154">MDRLIVERLPRDQEQFTVECVEKPDITSVPEHGGGLSHCLAGWLGNEYLSGKPAFGKLEGDQRPERDADPIGETHGRSGHNPKQGRVICRAAGGSENGRQRHAVGTSQLLEESSDRIDHAAPAIRECLQAEQVIRQQKLERAEQKK</sequence>
<evidence type="ECO:0000256" key="1">
    <source>
        <dbReference type="SAM" id="MobiDB-lite"/>
    </source>
</evidence>